<name>A0A955LAI0_9BACT</name>
<feature type="transmembrane region" description="Helical" evidence="1">
    <location>
        <begin position="53"/>
        <end position="79"/>
    </location>
</feature>
<dbReference type="InterPro" id="IPR005135">
    <property type="entry name" value="Endo/exonuclease/phosphatase"/>
</dbReference>
<feature type="transmembrane region" description="Helical" evidence="1">
    <location>
        <begin position="26"/>
        <end position="47"/>
    </location>
</feature>
<keyword evidence="1" id="KW-0812">Transmembrane</keyword>
<feature type="transmembrane region" description="Helical" evidence="1">
    <location>
        <begin position="91"/>
        <end position="111"/>
    </location>
</feature>
<dbReference type="EMBL" id="JAGQLF010000006">
    <property type="protein sequence ID" value="MCA9386564.1"/>
    <property type="molecule type" value="Genomic_DNA"/>
</dbReference>
<reference evidence="3" key="2">
    <citation type="journal article" date="2021" name="Microbiome">
        <title>Successional dynamics and alternative stable states in a saline activated sludge microbial community over 9 years.</title>
        <authorList>
            <person name="Wang Y."/>
            <person name="Ye J."/>
            <person name="Ju F."/>
            <person name="Liu L."/>
            <person name="Boyd J.A."/>
            <person name="Deng Y."/>
            <person name="Parks D.H."/>
            <person name="Jiang X."/>
            <person name="Yin X."/>
            <person name="Woodcroft B.J."/>
            <person name="Tyson G.W."/>
            <person name="Hugenholtz P."/>
            <person name="Polz M.F."/>
            <person name="Zhang T."/>
        </authorList>
    </citation>
    <scope>NUCLEOTIDE SEQUENCE</scope>
    <source>
        <strain evidence="3">HKST-UBA09</strain>
    </source>
</reference>
<reference evidence="3" key="1">
    <citation type="submission" date="2020-04" db="EMBL/GenBank/DDBJ databases">
        <authorList>
            <person name="Zhang T."/>
        </authorList>
    </citation>
    <scope>NUCLEOTIDE SEQUENCE</scope>
    <source>
        <strain evidence="3">HKST-UBA09</strain>
    </source>
</reference>
<proteinExistence type="predicted"/>
<accession>A0A955LAI0</accession>
<keyword evidence="1" id="KW-0472">Membrane</keyword>
<dbReference type="AlphaFoldDB" id="A0A955LAI0"/>
<dbReference type="Gene3D" id="3.60.10.10">
    <property type="entry name" value="Endonuclease/exonuclease/phosphatase"/>
    <property type="match status" value="1"/>
</dbReference>
<evidence type="ECO:0000313" key="3">
    <source>
        <dbReference type="EMBL" id="MCA9386564.1"/>
    </source>
</evidence>
<gene>
    <name evidence="3" type="ORF">KC669_00870</name>
</gene>
<dbReference type="Pfam" id="PF03372">
    <property type="entry name" value="Exo_endo_phos"/>
    <property type="match status" value="1"/>
</dbReference>
<evidence type="ECO:0000256" key="1">
    <source>
        <dbReference type="SAM" id="Phobius"/>
    </source>
</evidence>
<comment type="caution">
    <text evidence="3">The sequence shown here is derived from an EMBL/GenBank/DDBJ whole genome shotgun (WGS) entry which is preliminary data.</text>
</comment>
<dbReference type="Proteomes" id="UP000714915">
    <property type="component" value="Unassembled WGS sequence"/>
</dbReference>
<dbReference type="InterPro" id="IPR036691">
    <property type="entry name" value="Endo/exonu/phosph_ase_sf"/>
</dbReference>
<dbReference type="GO" id="GO:0003824">
    <property type="term" value="F:catalytic activity"/>
    <property type="evidence" value="ECO:0007669"/>
    <property type="project" value="InterPro"/>
</dbReference>
<organism evidence="3 4">
    <name type="scientific">Candidatus Dojkabacteria bacterium</name>
    <dbReference type="NCBI Taxonomy" id="2099670"/>
    <lineage>
        <taxon>Bacteria</taxon>
        <taxon>Candidatus Dojkabacteria</taxon>
    </lineage>
</organism>
<feature type="domain" description="Endonuclease/exonuclease/phosphatase" evidence="2">
    <location>
        <begin position="127"/>
        <end position="348"/>
    </location>
</feature>
<keyword evidence="1" id="KW-1133">Transmembrane helix</keyword>
<evidence type="ECO:0000313" key="4">
    <source>
        <dbReference type="Proteomes" id="UP000714915"/>
    </source>
</evidence>
<dbReference type="SUPFAM" id="SSF56219">
    <property type="entry name" value="DNase I-like"/>
    <property type="match status" value="1"/>
</dbReference>
<sequence>MIFLSKKELIENEEERSQIRFSSRPIGMIIKSICIFWFLFLSIYFIFSDSTWIFSIFSIVPPISFLITSLILFALVVFITFSIDKTFKNSALLSVLGAILISTFFSDVFILRTNNEIQDEDYILFNFNTEFWEDSEDIENFYQFLKQQNADIYQLQEYIPAENENDHTKVSLDLTLDYLKEKFPNYEVIQFGEFVTMTRLPIFSYEEQLDKKFLRTDIRIDDEIVSFYNVHMPVHVNTDLRPDYVSLLKDMKERYSSRHELFYQLINELKTNNRPKIISGDFNTTKSMRKMGSLMSFLNDAALEAEKFLVTSWEIKGLRAWRIDYVLGDQSITFSDYKTIDSTEYSDHWAQRVLFRLTKQTQKE</sequence>
<evidence type="ECO:0000259" key="2">
    <source>
        <dbReference type="Pfam" id="PF03372"/>
    </source>
</evidence>
<protein>
    <recommendedName>
        <fullName evidence="2">Endonuclease/exonuclease/phosphatase domain-containing protein</fullName>
    </recommendedName>
</protein>